<dbReference type="InterPro" id="IPR024463">
    <property type="entry name" value="Transposase_TnpC_homeodom"/>
</dbReference>
<evidence type="ECO:0000259" key="2">
    <source>
        <dbReference type="Pfam" id="PF03050"/>
    </source>
</evidence>
<evidence type="ECO:0000313" key="6">
    <source>
        <dbReference type="Proteomes" id="UP001437460"/>
    </source>
</evidence>
<evidence type="ECO:0000259" key="3">
    <source>
        <dbReference type="Pfam" id="PF13007"/>
    </source>
</evidence>
<dbReference type="InterPro" id="IPR039552">
    <property type="entry name" value="IS66_C"/>
</dbReference>
<dbReference type="EMBL" id="JBBMFJ010000063">
    <property type="protein sequence ID" value="MEQ2564595.1"/>
    <property type="molecule type" value="Genomic_DNA"/>
</dbReference>
<dbReference type="Proteomes" id="UP001437460">
    <property type="component" value="Unassembled WGS sequence"/>
</dbReference>
<name>A0ABV1HQI9_9FIRM</name>
<feature type="domain" description="Transposase TnpC homeodomain" evidence="3">
    <location>
        <begin position="52"/>
        <end position="124"/>
    </location>
</feature>
<dbReference type="NCBIfam" id="NF033517">
    <property type="entry name" value="transpos_IS66"/>
    <property type="match status" value="1"/>
</dbReference>
<dbReference type="InterPro" id="IPR004291">
    <property type="entry name" value="Transposase_IS66_central"/>
</dbReference>
<gene>
    <name evidence="5" type="ORF">WMO41_15730</name>
</gene>
<feature type="domain" description="Transposase IS66 central" evidence="2">
    <location>
        <begin position="195"/>
        <end position="486"/>
    </location>
</feature>
<dbReference type="Pfam" id="PF13007">
    <property type="entry name" value="LZ_Tnp_IS66"/>
    <property type="match status" value="1"/>
</dbReference>
<accession>A0ABV1HQI9</accession>
<dbReference type="PANTHER" id="PTHR33678:SF2">
    <property type="match status" value="1"/>
</dbReference>
<protein>
    <submittedName>
        <fullName evidence="5">IS66 family transposase</fullName>
    </submittedName>
</protein>
<evidence type="ECO:0000259" key="4">
    <source>
        <dbReference type="Pfam" id="PF13817"/>
    </source>
</evidence>
<dbReference type="RefSeq" id="WP_349230579.1">
    <property type="nucleotide sequence ID" value="NZ_JBBMFJ010000063.1"/>
</dbReference>
<dbReference type="Pfam" id="PF03050">
    <property type="entry name" value="DDE_Tnp_IS66"/>
    <property type="match status" value="1"/>
</dbReference>
<proteinExistence type="predicted"/>
<reference evidence="5 6" key="1">
    <citation type="submission" date="2024-03" db="EMBL/GenBank/DDBJ databases">
        <title>Human intestinal bacterial collection.</title>
        <authorList>
            <person name="Pauvert C."/>
            <person name="Hitch T.C.A."/>
            <person name="Clavel T."/>
        </authorList>
    </citation>
    <scope>NUCLEOTIDE SEQUENCE [LARGE SCALE GENOMIC DNA]</scope>
    <source>
        <strain evidence="5 6">CLA-AP-H27</strain>
    </source>
</reference>
<comment type="caution">
    <text evidence="5">The sequence shown here is derived from an EMBL/GenBank/DDBJ whole genome shotgun (WGS) entry which is preliminary data.</text>
</comment>
<sequence>MMILSEDQLNSLNREALIIIVASLQDQLASVQSQLDTANTQLADTNRQIELLTEQIRIMNQRHFGRQAESNLTEGQLTLFDSFNEAEMTADENASEPEITEVIIASYRRKKTIGKRDEDLDGLPTRIIEHSLSEEELIRLFPDGYKELPNEVYRRLHIIPETFIVDEHHVHVYASKNNDGTIVKAPRPTDLFRNSIATPSLVASILNGKYNNALPLERQSKAYKSNGIQLSTNTMANWVIRSADSYLSLLYDRLHELIYENHIIHADETPVKVMRIDGAKIKNGKKTYMWVYRNSPAHSSKPIVLYDWQPSRRADHPREFLKDFSGIAITDGYQVYHKLSKERPDLLIGGCWIHARRPFADFIKSIKGSADGTIAHKAYSLITEMLHIDNGFDDLPSDDRLKQRQLILTEKVDAYFEWVKSKYNQVTHNSTIGKALAYSIHQEPYLRTFLTDGDVPMDNNYAEQAIRPFTIGRKNFVLIESSNGARASAMIYSLVETAKANYLNVYQYLELLLIEIPKHMNDTNLSFLDELLPWAPGIQEKCPSRYKKS</sequence>
<dbReference type="PANTHER" id="PTHR33678">
    <property type="entry name" value="BLL1576 PROTEIN"/>
    <property type="match status" value="1"/>
</dbReference>
<evidence type="ECO:0000313" key="5">
    <source>
        <dbReference type="EMBL" id="MEQ2564595.1"/>
    </source>
</evidence>
<evidence type="ECO:0000256" key="1">
    <source>
        <dbReference type="SAM" id="Coils"/>
    </source>
</evidence>
<organism evidence="5 6">
    <name type="scientific">Ventrimonas faecis</name>
    <dbReference type="NCBI Taxonomy" id="3133170"/>
    <lineage>
        <taxon>Bacteria</taxon>
        <taxon>Bacillati</taxon>
        <taxon>Bacillota</taxon>
        <taxon>Clostridia</taxon>
        <taxon>Lachnospirales</taxon>
        <taxon>Lachnospiraceae</taxon>
        <taxon>Ventrimonas</taxon>
    </lineage>
</organism>
<dbReference type="InterPro" id="IPR052344">
    <property type="entry name" value="Transposase-related"/>
</dbReference>
<keyword evidence="1" id="KW-0175">Coiled coil</keyword>
<dbReference type="Pfam" id="PF13817">
    <property type="entry name" value="DDE_Tnp_IS66_C"/>
    <property type="match status" value="1"/>
</dbReference>
<feature type="coiled-coil region" evidence="1">
    <location>
        <begin position="21"/>
        <end position="62"/>
    </location>
</feature>
<keyword evidence="6" id="KW-1185">Reference proteome</keyword>
<feature type="domain" description="Transposase IS66 C-terminal" evidence="4">
    <location>
        <begin position="493"/>
        <end position="534"/>
    </location>
</feature>